<evidence type="ECO:0000313" key="1">
    <source>
        <dbReference type="EMBL" id="PSJ16315.1"/>
    </source>
</evidence>
<comment type="caution">
    <text evidence="1">The sequence shown here is derived from an EMBL/GenBank/DDBJ whole genome shotgun (WGS) entry which is preliminary data.</text>
</comment>
<proteinExistence type="predicted"/>
<name>A0A2P7NS86_9PROT</name>
<sequence length="95" mass="10344">MNCGYQSSSIVSNVFENTKLLLTIWFLTICLMTQGKNAISALAVSDGLWCFEAVTPIVAQHGRHVVGSGKLAVQHPEFHWINTLLGNRKTALSGT</sequence>
<dbReference type="AlphaFoldDB" id="A0A2P7NS86"/>
<evidence type="ECO:0000313" key="2">
    <source>
        <dbReference type="Proteomes" id="UP000241912"/>
    </source>
</evidence>
<dbReference type="Proteomes" id="UP000241912">
    <property type="component" value="Unassembled WGS sequence"/>
</dbReference>
<dbReference type="EMBL" id="PXXU01000056">
    <property type="protein sequence ID" value="PSJ16315.1"/>
    <property type="molecule type" value="Genomic_DNA"/>
</dbReference>
<reference evidence="1 2" key="1">
    <citation type="submission" date="2018-03" db="EMBL/GenBank/DDBJ databases">
        <title>Draft genome of Nitrosomonas supralitoralis APG5.</title>
        <authorList>
            <person name="Urakawa H."/>
            <person name="Lopez J.V."/>
        </authorList>
    </citation>
    <scope>NUCLEOTIDE SEQUENCE [LARGE SCALE GENOMIC DNA]</scope>
    <source>
        <strain evidence="1 2">APG5</strain>
    </source>
</reference>
<accession>A0A2P7NS86</accession>
<gene>
    <name evidence="1" type="ORF">C7H79_14000</name>
</gene>
<organism evidence="1 2">
    <name type="scientific">Nitrosomonas supralitoralis</name>
    <dbReference type="NCBI Taxonomy" id="2116706"/>
    <lineage>
        <taxon>Bacteria</taxon>
        <taxon>Pseudomonadati</taxon>
        <taxon>Pseudomonadota</taxon>
        <taxon>Betaproteobacteria</taxon>
        <taxon>Nitrosomonadales</taxon>
        <taxon>Nitrosomonadaceae</taxon>
        <taxon>Nitrosomonas</taxon>
    </lineage>
</organism>
<keyword evidence="2" id="KW-1185">Reference proteome</keyword>
<protein>
    <submittedName>
        <fullName evidence="1">Uncharacterized protein</fullName>
    </submittedName>
</protein>